<feature type="chain" id="PRO_5046513641" evidence="1">
    <location>
        <begin position="26"/>
        <end position="190"/>
    </location>
</feature>
<accession>A0ABV0EBG5</accession>
<comment type="caution">
    <text evidence="3">The sequence shown here is derived from an EMBL/GenBank/DDBJ whole genome shotgun (WGS) entry which is preliminary data.</text>
</comment>
<evidence type="ECO:0000256" key="1">
    <source>
        <dbReference type="SAM" id="SignalP"/>
    </source>
</evidence>
<dbReference type="Pfam" id="PF05433">
    <property type="entry name" value="Rick_17kDa_Anti"/>
    <property type="match status" value="1"/>
</dbReference>
<evidence type="ECO:0000313" key="3">
    <source>
        <dbReference type="EMBL" id="MEO1765966.1"/>
    </source>
</evidence>
<dbReference type="Proteomes" id="UP001482231">
    <property type="component" value="Unassembled WGS sequence"/>
</dbReference>
<gene>
    <name evidence="3" type="ORF">V6E02_01865</name>
</gene>
<dbReference type="RefSeq" id="WP_347306577.1">
    <property type="nucleotide sequence ID" value="NZ_JBAJEX010000001.1"/>
</dbReference>
<keyword evidence="1" id="KW-0732">Signal</keyword>
<evidence type="ECO:0000313" key="4">
    <source>
        <dbReference type="Proteomes" id="UP001482231"/>
    </source>
</evidence>
<reference evidence="3 4" key="1">
    <citation type="submission" date="2024-02" db="EMBL/GenBank/DDBJ databases">
        <title>New thermophilic sulfur-oxidizing bacteria from a hot springs of the Uzon caldera (Kamchatka, Russia).</title>
        <authorList>
            <person name="Dukat A.M."/>
            <person name="Elcheninov A.G."/>
            <person name="Frolov E.N."/>
        </authorList>
    </citation>
    <scope>NUCLEOTIDE SEQUENCE [LARGE SCALE GENOMIC DNA]</scope>
    <source>
        <strain evidence="3 4">AK1</strain>
    </source>
</reference>
<evidence type="ECO:0000259" key="2">
    <source>
        <dbReference type="Pfam" id="PF05433"/>
    </source>
</evidence>
<keyword evidence="4" id="KW-1185">Reference proteome</keyword>
<proteinExistence type="predicted"/>
<sequence length="190" mass="20435">MPTRLRTVLLLLVMMLALLPPAGWADPPAHAPAHGWRKKHDPYYLGYAGKKWPHDYGVLVGRCDYAAVGAVLGGAVGGAIGSQVGQGQGRTVAIIVGTVVGAVLGAQIGRDLDEADRACIGHTLELAPPGQRVVWVNPNTGIEYVVVPTRNFQLDDRDCREFAMERIRDGRRVMSKGQACRDATGSWQPS</sequence>
<dbReference type="EMBL" id="JBAJEX010000001">
    <property type="protein sequence ID" value="MEO1765966.1"/>
    <property type="molecule type" value="Genomic_DNA"/>
</dbReference>
<organism evidence="3 4">
    <name type="scientific">Thiobacter aerophilum</name>
    <dbReference type="NCBI Taxonomy" id="3121275"/>
    <lineage>
        <taxon>Bacteria</taxon>
        <taxon>Pseudomonadati</taxon>
        <taxon>Pseudomonadota</taxon>
        <taxon>Betaproteobacteria</taxon>
        <taxon>Burkholderiales</taxon>
        <taxon>Thiobacteraceae</taxon>
        <taxon>Thiobacter</taxon>
    </lineage>
</organism>
<name>A0ABV0EBG5_9BURK</name>
<dbReference type="InterPro" id="IPR008816">
    <property type="entry name" value="Gly_zipper_2TM_dom"/>
</dbReference>
<feature type="signal peptide" evidence="1">
    <location>
        <begin position="1"/>
        <end position="25"/>
    </location>
</feature>
<protein>
    <submittedName>
        <fullName evidence="3">RT0821/Lpp0805 family surface protein</fullName>
    </submittedName>
</protein>
<feature type="domain" description="Glycine zipper 2TM" evidence="2">
    <location>
        <begin position="69"/>
        <end position="109"/>
    </location>
</feature>